<dbReference type="AlphaFoldDB" id="A0A5B7GUM0"/>
<sequence>MRGVACLSPAHNTTKAIIAHLIKLAWSWGRLRAWRCGALWVARVVTELVPRSRHGPAQPLGTGTSPFTHCHLALAHLTLFSVSFTFGPAPSLSGTLLSFLHHLALLHHSLLHLPLTNHHLSLPIHFLHHPALIQRPLHHLALTQRPLHHLALILHILYLLALIHRHLALSSRSCAT</sequence>
<gene>
    <name evidence="1" type="ORF">E2C01_056618</name>
</gene>
<protein>
    <submittedName>
        <fullName evidence="1">Uncharacterized protein</fullName>
    </submittedName>
</protein>
<accession>A0A5B7GUM0</accession>
<reference evidence="1 2" key="1">
    <citation type="submission" date="2019-05" db="EMBL/GenBank/DDBJ databases">
        <title>Another draft genome of Portunus trituberculatus and its Hox gene families provides insights of decapod evolution.</title>
        <authorList>
            <person name="Jeong J.-H."/>
            <person name="Song I."/>
            <person name="Kim S."/>
            <person name="Choi T."/>
            <person name="Kim D."/>
            <person name="Ryu S."/>
            <person name="Kim W."/>
        </authorList>
    </citation>
    <scope>NUCLEOTIDE SEQUENCE [LARGE SCALE GENOMIC DNA]</scope>
    <source>
        <tissue evidence="1">Muscle</tissue>
    </source>
</reference>
<keyword evidence="2" id="KW-1185">Reference proteome</keyword>
<name>A0A5B7GUM0_PORTR</name>
<comment type="caution">
    <text evidence="1">The sequence shown here is derived from an EMBL/GenBank/DDBJ whole genome shotgun (WGS) entry which is preliminary data.</text>
</comment>
<dbReference type="Proteomes" id="UP000324222">
    <property type="component" value="Unassembled WGS sequence"/>
</dbReference>
<dbReference type="EMBL" id="VSRR010019787">
    <property type="protein sequence ID" value="MPC62532.1"/>
    <property type="molecule type" value="Genomic_DNA"/>
</dbReference>
<proteinExistence type="predicted"/>
<organism evidence="1 2">
    <name type="scientific">Portunus trituberculatus</name>
    <name type="common">Swimming crab</name>
    <name type="synonym">Neptunus trituberculatus</name>
    <dbReference type="NCBI Taxonomy" id="210409"/>
    <lineage>
        <taxon>Eukaryota</taxon>
        <taxon>Metazoa</taxon>
        <taxon>Ecdysozoa</taxon>
        <taxon>Arthropoda</taxon>
        <taxon>Crustacea</taxon>
        <taxon>Multicrustacea</taxon>
        <taxon>Malacostraca</taxon>
        <taxon>Eumalacostraca</taxon>
        <taxon>Eucarida</taxon>
        <taxon>Decapoda</taxon>
        <taxon>Pleocyemata</taxon>
        <taxon>Brachyura</taxon>
        <taxon>Eubrachyura</taxon>
        <taxon>Portunoidea</taxon>
        <taxon>Portunidae</taxon>
        <taxon>Portuninae</taxon>
        <taxon>Portunus</taxon>
    </lineage>
</organism>
<evidence type="ECO:0000313" key="1">
    <source>
        <dbReference type="EMBL" id="MPC62532.1"/>
    </source>
</evidence>
<evidence type="ECO:0000313" key="2">
    <source>
        <dbReference type="Proteomes" id="UP000324222"/>
    </source>
</evidence>